<dbReference type="GO" id="GO:0005524">
    <property type="term" value="F:ATP binding"/>
    <property type="evidence" value="ECO:0007669"/>
    <property type="project" value="UniProtKB-KW"/>
</dbReference>
<dbReference type="Gene3D" id="3.40.1190.10">
    <property type="entry name" value="Mur-like, catalytic domain"/>
    <property type="match status" value="1"/>
</dbReference>
<dbReference type="SUPFAM" id="SSF51984">
    <property type="entry name" value="MurCD N-terminal domain"/>
    <property type="match status" value="1"/>
</dbReference>
<keyword evidence="6" id="KW-0573">Peptidoglycan synthesis</keyword>
<evidence type="ECO:0000256" key="1">
    <source>
        <dbReference type="ARBA" id="ARBA00022598"/>
    </source>
</evidence>
<dbReference type="InterPro" id="IPR004101">
    <property type="entry name" value="Mur_ligase_C"/>
</dbReference>
<accession>A0A956LWC4</accession>
<feature type="domain" description="Mur ligase C-terminal" evidence="10">
    <location>
        <begin position="312"/>
        <end position="444"/>
    </location>
</feature>
<sequence>MGETLHFAGVAGSGMSALAQFHVARGGRATGSDRFFDRGEHGHIRRALEAAGVQIVPQDGSGLAGCDGLVVSTAVEETVPDVAAARRNGVPILHRSDLLARFVAAHRTIAITGTSGKSTVTAMTFEILAAAGLDPSVLSGAELPLLQARGLLGNAYAGSGELLVIEADESDGSVVKYLPWMGLVLNLHRDHKEPAELLTMFQEFRRNTRGPFAVSSDAELDSLGAGSIRFGIASPGMSGRSDRVPRTVVEAADVRLLAEGSFFRIESVAFDLPVPGLHNVFNAVASTTAALQAGVSLAHCAEGLRSFGGVARRFQSHGVARGIEVVDDFAHNPHKIEAALRTAQARGERVLAIFQPHGFGPTRFIRDELVDMLARTIRPTDVFWMLEIFYAGGTAQKNLSSRDIVRDLEERNVDARFAESRKALVEEIARSARTRDLILVMGARDPSLPGLCEEILDAVRATAS</sequence>
<dbReference type="GO" id="GO:0009252">
    <property type="term" value="P:peptidoglycan biosynthetic process"/>
    <property type="evidence" value="ECO:0007669"/>
    <property type="project" value="UniProtKB-KW"/>
</dbReference>
<dbReference type="GO" id="GO:0051301">
    <property type="term" value="P:cell division"/>
    <property type="evidence" value="ECO:0007669"/>
    <property type="project" value="UniProtKB-KW"/>
</dbReference>
<dbReference type="GO" id="GO:0016881">
    <property type="term" value="F:acid-amino acid ligase activity"/>
    <property type="evidence" value="ECO:0007669"/>
    <property type="project" value="InterPro"/>
</dbReference>
<dbReference type="PANTHER" id="PTHR43445">
    <property type="entry name" value="UDP-N-ACETYLMURAMATE--L-ALANINE LIGASE-RELATED"/>
    <property type="match status" value="1"/>
</dbReference>
<evidence type="ECO:0000256" key="5">
    <source>
        <dbReference type="ARBA" id="ARBA00022960"/>
    </source>
</evidence>
<dbReference type="SUPFAM" id="SSF53244">
    <property type="entry name" value="MurD-like peptide ligases, peptide-binding domain"/>
    <property type="match status" value="1"/>
</dbReference>
<evidence type="ECO:0000256" key="6">
    <source>
        <dbReference type="ARBA" id="ARBA00022984"/>
    </source>
</evidence>
<reference evidence="11" key="1">
    <citation type="submission" date="2020-04" db="EMBL/GenBank/DDBJ databases">
        <authorList>
            <person name="Zhang T."/>
        </authorList>
    </citation>
    <scope>NUCLEOTIDE SEQUENCE</scope>
    <source>
        <strain evidence="11">HKST-UBA01</strain>
    </source>
</reference>
<dbReference type="Gene3D" id="3.90.190.20">
    <property type="entry name" value="Mur ligase, C-terminal domain"/>
    <property type="match status" value="1"/>
</dbReference>
<dbReference type="InterPro" id="IPR050061">
    <property type="entry name" value="MurCDEF_pg_biosynth"/>
</dbReference>
<evidence type="ECO:0000256" key="4">
    <source>
        <dbReference type="ARBA" id="ARBA00022840"/>
    </source>
</evidence>
<dbReference type="InterPro" id="IPR000713">
    <property type="entry name" value="Mur_ligase_N"/>
</dbReference>
<keyword evidence="1 11" id="KW-0436">Ligase</keyword>
<evidence type="ECO:0000256" key="3">
    <source>
        <dbReference type="ARBA" id="ARBA00022741"/>
    </source>
</evidence>
<protein>
    <submittedName>
        <fullName evidence="11">UDP-N-acetylmuramate--alanine ligase</fullName>
    </submittedName>
</protein>
<dbReference type="GO" id="GO:0071555">
    <property type="term" value="P:cell wall organization"/>
    <property type="evidence" value="ECO:0007669"/>
    <property type="project" value="UniProtKB-KW"/>
</dbReference>
<dbReference type="EMBL" id="JAGQHR010000039">
    <property type="protein sequence ID" value="MCA9726526.1"/>
    <property type="molecule type" value="Genomic_DNA"/>
</dbReference>
<dbReference type="Pfam" id="PF02875">
    <property type="entry name" value="Mur_ligase_C"/>
    <property type="match status" value="1"/>
</dbReference>
<comment type="caution">
    <text evidence="11">The sequence shown here is derived from an EMBL/GenBank/DDBJ whole genome shotgun (WGS) entry which is preliminary data.</text>
</comment>
<evidence type="ECO:0000256" key="8">
    <source>
        <dbReference type="ARBA" id="ARBA00023316"/>
    </source>
</evidence>
<dbReference type="AlphaFoldDB" id="A0A956LWC4"/>
<gene>
    <name evidence="11" type="ORF">KC729_02520</name>
</gene>
<dbReference type="GO" id="GO:0008360">
    <property type="term" value="P:regulation of cell shape"/>
    <property type="evidence" value="ECO:0007669"/>
    <property type="project" value="UniProtKB-KW"/>
</dbReference>
<keyword evidence="5" id="KW-0133">Cell shape</keyword>
<dbReference type="SUPFAM" id="SSF53623">
    <property type="entry name" value="MurD-like peptide ligases, catalytic domain"/>
    <property type="match status" value="1"/>
</dbReference>
<organism evidence="11 12">
    <name type="scientific">Eiseniibacteriota bacterium</name>
    <dbReference type="NCBI Taxonomy" id="2212470"/>
    <lineage>
        <taxon>Bacteria</taxon>
        <taxon>Candidatus Eiseniibacteriota</taxon>
    </lineage>
</organism>
<keyword evidence="4" id="KW-0067">ATP-binding</keyword>
<reference evidence="11" key="2">
    <citation type="journal article" date="2021" name="Microbiome">
        <title>Successional dynamics and alternative stable states in a saline activated sludge microbial community over 9 years.</title>
        <authorList>
            <person name="Wang Y."/>
            <person name="Ye J."/>
            <person name="Ju F."/>
            <person name="Liu L."/>
            <person name="Boyd J.A."/>
            <person name="Deng Y."/>
            <person name="Parks D.H."/>
            <person name="Jiang X."/>
            <person name="Yin X."/>
            <person name="Woodcroft B.J."/>
            <person name="Tyson G.W."/>
            <person name="Hugenholtz P."/>
            <person name="Polz M.F."/>
            <person name="Zhang T."/>
        </authorList>
    </citation>
    <scope>NUCLEOTIDE SEQUENCE</scope>
    <source>
        <strain evidence="11">HKST-UBA01</strain>
    </source>
</reference>
<keyword evidence="7" id="KW-0131">Cell cycle</keyword>
<dbReference type="Proteomes" id="UP000697710">
    <property type="component" value="Unassembled WGS sequence"/>
</dbReference>
<evidence type="ECO:0000259" key="10">
    <source>
        <dbReference type="Pfam" id="PF02875"/>
    </source>
</evidence>
<dbReference type="InterPro" id="IPR036615">
    <property type="entry name" value="Mur_ligase_C_dom_sf"/>
</dbReference>
<evidence type="ECO:0000259" key="9">
    <source>
        <dbReference type="Pfam" id="PF01225"/>
    </source>
</evidence>
<keyword evidence="3" id="KW-0547">Nucleotide-binding</keyword>
<dbReference type="PANTHER" id="PTHR43445:SF3">
    <property type="entry name" value="UDP-N-ACETYLMURAMATE--L-ALANINE LIGASE"/>
    <property type="match status" value="1"/>
</dbReference>
<evidence type="ECO:0000313" key="11">
    <source>
        <dbReference type="EMBL" id="MCA9726526.1"/>
    </source>
</evidence>
<name>A0A956LWC4_UNCEI</name>
<evidence type="ECO:0000256" key="7">
    <source>
        <dbReference type="ARBA" id="ARBA00023306"/>
    </source>
</evidence>
<dbReference type="InterPro" id="IPR036565">
    <property type="entry name" value="Mur-like_cat_sf"/>
</dbReference>
<dbReference type="Pfam" id="PF01225">
    <property type="entry name" value="Mur_ligase"/>
    <property type="match status" value="1"/>
</dbReference>
<proteinExistence type="predicted"/>
<dbReference type="Gene3D" id="3.40.50.720">
    <property type="entry name" value="NAD(P)-binding Rossmann-like Domain"/>
    <property type="match status" value="1"/>
</dbReference>
<evidence type="ECO:0000256" key="2">
    <source>
        <dbReference type="ARBA" id="ARBA00022618"/>
    </source>
</evidence>
<evidence type="ECO:0000313" key="12">
    <source>
        <dbReference type="Proteomes" id="UP000697710"/>
    </source>
</evidence>
<keyword evidence="8" id="KW-0961">Cell wall biogenesis/degradation</keyword>
<keyword evidence="2" id="KW-0132">Cell division</keyword>
<feature type="domain" description="Mur ligase N-terminal catalytic" evidence="9">
    <location>
        <begin position="5"/>
        <end position="106"/>
    </location>
</feature>